<dbReference type="OrthoDB" id="2804213at2759"/>
<keyword evidence="3" id="KW-1185">Reference proteome</keyword>
<evidence type="ECO:0000256" key="1">
    <source>
        <dbReference type="SAM" id="Phobius"/>
    </source>
</evidence>
<proteinExistence type="predicted"/>
<keyword evidence="1" id="KW-0812">Transmembrane</keyword>
<dbReference type="Proteomes" id="UP000076871">
    <property type="component" value="Unassembled WGS sequence"/>
</dbReference>
<organism evidence="2 3">
    <name type="scientific">Laetiporus sulphureus 93-53</name>
    <dbReference type="NCBI Taxonomy" id="1314785"/>
    <lineage>
        <taxon>Eukaryota</taxon>
        <taxon>Fungi</taxon>
        <taxon>Dikarya</taxon>
        <taxon>Basidiomycota</taxon>
        <taxon>Agaricomycotina</taxon>
        <taxon>Agaricomycetes</taxon>
        <taxon>Polyporales</taxon>
        <taxon>Laetiporus</taxon>
    </lineage>
</organism>
<evidence type="ECO:0000313" key="3">
    <source>
        <dbReference type="Proteomes" id="UP000076871"/>
    </source>
</evidence>
<gene>
    <name evidence="2" type="ORF">LAESUDRAFT_729815</name>
</gene>
<accession>A0A165CHU7</accession>
<dbReference type="InParanoid" id="A0A165CHU7"/>
<evidence type="ECO:0000313" key="2">
    <source>
        <dbReference type="EMBL" id="KZT02844.1"/>
    </source>
</evidence>
<keyword evidence="1" id="KW-1133">Transmembrane helix</keyword>
<keyword evidence="1" id="KW-0472">Membrane</keyword>
<sequence>MSLSAWEGGLIATRVSAIIPDIIVIAVTWHRSYVMRASRLAYPTRDGSLYFIVLVMVNVAQLTVVYLSGEDADEAAFIVNVLSSIFVSRFLLNLRKVQVSVDDSLSDTSDPSDSVDDMQQSVSQLSTLVPFPTSMLLDTRFSAISSLNATGRDETSINGDENVVVDPNLRDLETRELCKATLASHA</sequence>
<reference evidence="2 3" key="1">
    <citation type="journal article" date="2016" name="Mol. Biol. Evol.">
        <title>Comparative Genomics of Early-Diverging Mushroom-Forming Fungi Provides Insights into the Origins of Lignocellulose Decay Capabilities.</title>
        <authorList>
            <person name="Nagy L.G."/>
            <person name="Riley R."/>
            <person name="Tritt A."/>
            <person name="Adam C."/>
            <person name="Daum C."/>
            <person name="Floudas D."/>
            <person name="Sun H."/>
            <person name="Yadav J.S."/>
            <person name="Pangilinan J."/>
            <person name="Larsson K.H."/>
            <person name="Matsuura K."/>
            <person name="Barry K."/>
            <person name="Labutti K."/>
            <person name="Kuo R."/>
            <person name="Ohm R.A."/>
            <person name="Bhattacharya S.S."/>
            <person name="Shirouzu T."/>
            <person name="Yoshinaga Y."/>
            <person name="Martin F.M."/>
            <person name="Grigoriev I.V."/>
            <person name="Hibbett D.S."/>
        </authorList>
    </citation>
    <scope>NUCLEOTIDE SEQUENCE [LARGE SCALE GENOMIC DNA]</scope>
    <source>
        <strain evidence="2 3">93-53</strain>
    </source>
</reference>
<feature type="transmembrane region" description="Helical" evidence="1">
    <location>
        <begin position="49"/>
        <end position="69"/>
    </location>
</feature>
<dbReference type="EMBL" id="KV427649">
    <property type="protein sequence ID" value="KZT02844.1"/>
    <property type="molecule type" value="Genomic_DNA"/>
</dbReference>
<dbReference type="GeneID" id="63826745"/>
<dbReference type="RefSeq" id="XP_040760584.1">
    <property type="nucleotide sequence ID" value="XM_040909716.1"/>
</dbReference>
<dbReference type="AlphaFoldDB" id="A0A165CHU7"/>
<feature type="transmembrane region" description="Helical" evidence="1">
    <location>
        <begin position="75"/>
        <end position="92"/>
    </location>
</feature>
<protein>
    <submittedName>
        <fullName evidence="2">Uncharacterized protein</fullName>
    </submittedName>
</protein>
<name>A0A165CHU7_9APHY</name>
<feature type="transmembrane region" description="Helical" evidence="1">
    <location>
        <begin position="6"/>
        <end position="29"/>
    </location>
</feature>